<evidence type="ECO:0000256" key="1">
    <source>
        <dbReference type="ARBA" id="ARBA00006484"/>
    </source>
</evidence>
<evidence type="ECO:0000313" key="7">
    <source>
        <dbReference type="Proteomes" id="UP000566324"/>
    </source>
</evidence>
<evidence type="ECO:0000256" key="4">
    <source>
        <dbReference type="ARBA" id="ARBA00023098"/>
    </source>
</evidence>
<dbReference type="Pfam" id="PF13561">
    <property type="entry name" value="adh_short_C2"/>
    <property type="match status" value="1"/>
</dbReference>
<evidence type="ECO:0000256" key="2">
    <source>
        <dbReference type="ARBA" id="ARBA00023002"/>
    </source>
</evidence>
<organism evidence="6 7">
    <name type="scientific">Sphingosinicella soli</name>
    <dbReference type="NCBI Taxonomy" id="333708"/>
    <lineage>
        <taxon>Bacteria</taxon>
        <taxon>Pseudomonadati</taxon>
        <taxon>Pseudomonadota</taxon>
        <taxon>Alphaproteobacteria</taxon>
        <taxon>Sphingomonadales</taxon>
        <taxon>Sphingosinicellaceae</taxon>
        <taxon>Sphingosinicella</taxon>
    </lineage>
</organism>
<evidence type="ECO:0000313" key="6">
    <source>
        <dbReference type="EMBL" id="MBB4631635.1"/>
    </source>
</evidence>
<dbReference type="Gene3D" id="3.40.50.720">
    <property type="entry name" value="NAD(P)-binding Rossmann-like Domain"/>
    <property type="match status" value="1"/>
</dbReference>
<dbReference type="InterPro" id="IPR002347">
    <property type="entry name" value="SDR_fam"/>
</dbReference>
<accession>A0A7W7B254</accession>
<dbReference type="EMBL" id="JACHNZ010000011">
    <property type="protein sequence ID" value="MBB4631635.1"/>
    <property type="molecule type" value="Genomic_DNA"/>
</dbReference>
<dbReference type="InterPro" id="IPR036291">
    <property type="entry name" value="NAD(P)-bd_dom_sf"/>
</dbReference>
<dbReference type="RefSeq" id="WP_184066674.1">
    <property type="nucleotide sequence ID" value="NZ_JACHNZ010000011.1"/>
</dbReference>
<keyword evidence="2" id="KW-0560">Oxidoreductase</keyword>
<dbReference type="PRINTS" id="PR00080">
    <property type="entry name" value="SDRFAMILY"/>
</dbReference>
<dbReference type="FunFam" id="3.40.50.720:FF:000084">
    <property type="entry name" value="Short-chain dehydrogenase reductase"/>
    <property type="match status" value="1"/>
</dbReference>
<dbReference type="PRINTS" id="PR00081">
    <property type="entry name" value="GDHRDH"/>
</dbReference>
<evidence type="ECO:0000256" key="3">
    <source>
        <dbReference type="ARBA" id="ARBA00023027"/>
    </source>
</evidence>
<dbReference type="PANTHER" id="PTHR43180">
    <property type="entry name" value="3-OXOACYL-(ACYL-CARRIER-PROTEIN) REDUCTASE (AFU_ORTHOLOGUE AFUA_6G11210)"/>
    <property type="match status" value="1"/>
</dbReference>
<evidence type="ECO:0000256" key="5">
    <source>
        <dbReference type="ARBA" id="ARBA00023221"/>
    </source>
</evidence>
<keyword evidence="4" id="KW-0443">Lipid metabolism</keyword>
<dbReference type="SUPFAM" id="SSF51735">
    <property type="entry name" value="NAD(P)-binding Rossmann-fold domains"/>
    <property type="match status" value="1"/>
</dbReference>
<name>A0A7W7B254_9SPHN</name>
<dbReference type="PANTHER" id="PTHR43180:SF28">
    <property type="entry name" value="NAD(P)-BINDING ROSSMANN-FOLD SUPERFAMILY PROTEIN"/>
    <property type="match status" value="1"/>
</dbReference>
<keyword evidence="5" id="KW-0753">Steroid metabolism</keyword>
<proteinExistence type="inferred from homology"/>
<keyword evidence="3" id="KW-0520">NAD</keyword>
<comment type="caution">
    <text evidence="6">The sequence shown here is derived from an EMBL/GenBank/DDBJ whole genome shotgun (WGS) entry which is preliminary data.</text>
</comment>
<dbReference type="CDD" id="cd05233">
    <property type="entry name" value="SDR_c"/>
    <property type="match status" value="1"/>
</dbReference>
<dbReference type="GO" id="GO:0016491">
    <property type="term" value="F:oxidoreductase activity"/>
    <property type="evidence" value="ECO:0007669"/>
    <property type="project" value="UniProtKB-KW"/>
</dbReference>
<comment type="similarity">
    <text evidence="1">Belongs to the short-chain dehydrogenases/reductases (SDR) family.</text>
</comment>
<reference evidence="6 7" key="1">
    <citation type="submission" date="2020-08" db="EMBL/GenBank/DDBJ databases">
        <title>Genomic Encyclopedia of Type Strains, Phase IV (KMG-IV): sequencing the most valuable type-strain genomes for metagenomic binning, comparative biology and taxonomic classification.</title>
        <authorList>
            <person name="Goeker M."/>
        </authorList>
    </citation>
    <scope>NUCLEOTIDE SEQUENCE [LARGE SCALE GENOMIC DNA]</scope>
    <source>
        <strain evidence="6 7">DSM 17328</strain>
    </source>
</reference>
<gene>
    <name evidence="6" type="ORF">GGQ98_001247</name>
</gene>
<dbReference type="AlphaFoldDB" id="A0A7W7B254"/>
<protein>
    <submittedName>
        <fullName evidence="6">NAD(P)-dependent dehydrogenase (Short-subunit alcohol dehydrogenase family)</fullName>
    </submittedName>
</protein>
<dbReference type="Proteomes" id="UP000566324">
    <property type="component" value="Unassembled WGS sequence"/>
</dbReference>
<keyword evidence="7" id="KW-1185">Reference proteome</keyword>
<dbReference type="GO" id="GO:0008202">
    <property type="term" value="P:steroid metabolic process"/>
    <property type="evidence" value="ECO:0007669"/>
    <property type="project" value="UniProtKB-KW"/>
</dbReference>
<sequence length="257" mass="26341">MAGYFDLTGKAAVVTGGASGIGAAIAQRLRGAGASVLIADLADATGQARDWGCDFRRTDVSIESEIAALLDEAVTRYGKLDILVSNAAIANVHPMSEADATRADRYFQVNALSALVGMREAAKRMGEGGSIISTASLSGIRGTPGWGEYAMSKAAVVAATQTAALEFGPRGIRVNAVCPGGVRTPLAVAVNGEALDKVMKILSPLGRIGRPEEIAAMVHFLASDDASYVTGQAYLVDGGWGIGTTLATVELALAAEN</sequence>